<feature type="non-terminal residue" evidence="1">
    <location>
        <position position="74"/>
    </location>
</feature>
<gene>
    <name evidence="1" type="ORF">GMARGA_LOCUS45199</name>
</gene>
<evidence type="ECO:0000313" key="2">
    <source>
        <dbReference type="Proteomes" id="UP000789901"/>
    </source>
</evidence>
<protein>
    <submittedName>
        <fullName evidence="1">21440_t:CDS:1</fullName>
    </submittedName>
</protein>
<feature type="non-terminal residue" evidence="1">
    <location>
        <position position="1"/>
    </location>
</feature>
<organism evidence="1 2">
    <name type="scientific">Gigaspora margarita</name>
    <dbReference type="NCBI Taxonomy" id="4874"/>
    <lineage>
        <taxon>Eukaryota</taxon>
        <taxon>Fungi</taxon>
        <taxon>Fungi incertae sedis</taxon>
        <taxon>Mucoromycota</taxon>
        <taxon>Glomeromycotina</taxon>
        <taxon>Glomeromycetes</taxon>
        <taxon>Diversisporales</taxon>
        <taxon>Gigasporaceae</taxon>
        <taxon>Gigaspora</taxon>
    </lineage>
</organism>
<reference evidence="1 2" key="1">
    <citation type="submission" date="2021-06" db="EMBL/GenBank/DDBJ databases">
        <authorList>
            <person name="Kallberg Y."/>
            <person name="Tangrot J."/>
            <person name="Rosling A."/>
        </authorList>
    </citation>
    <scope>NUCLEOTIDE SEQUENCE [LARGE SCALE GENOMIC DNA]</scope>
    <source>
        <strain evidence="1 2">120-4 pot B 10/14</strain>
    </source>
</reference>
<name>A0ABN7XPU7_GIGMA</name>
<dbReference type="EMBL" id="CAJVQB010159432">
    <property type="protein sequence ID" value="CAG8856378.1"/>
    <property type="molecule type" value="Genomic_DNA"/>
</dbReference>
<dbReference type="Proteomes" id="UP000789901">
    <property type="component" value="Unassembled WGS sequence"/>
</dbReference>
<accession>A0ABN7XPU7</accession>
<keyword evidence="2" id="KW-1185">Reference proteome</keyword>
<comment type="caution">
    <text evidence="1">The sequence shown here is derived from an EMBL/GenBank/DDBJ whole genome shotgun (WGS) entry which is preliminary data.</text>
</comment>
<sequence>DCYSHRAKEVDEPMVFYAQKSKWQQPQRNNNFNKNNYRRKQVYNAETIENDDDTGYQEYQEYQEYLKAKQAYFA</sequence>
<evidence type="ECO:0000313" key="1">
    <source>
        <dbReference type="EMBL" id="CAG8856378.1"/>
    </source>
</evidence>
<proteinExistence type="predicted"/>